<reference evidence="1" key="1">
    <citation type="submission" date="2022-10" db="EMBL/GenBank/DDBJ databases">
        <title>The complete genomes of actinobacterial strains from the NBC collection.</title>
        <authorList>
            <person name="Joergensen T.S."/>
            <person name="Alvarez Arevalo M."/>
            <person name="Sterndorff E.B."/>
            <person name="Faurdal D."/>
            <person name="Vuksanovic O."/>
            <person name="Mourched A.-S."/>
            <person name="Charusanti P."/>
            <person name="Shaw S."/>
            <person name="Blin K."/>
            <person name="Weber T."/>
        </authorList>
    </citation>
    <scope>NUCLEOTIDE SEQUENCE</scope>
    <source>
        <strain evidence="1">NBC_00222</strain>
    </source>
</reference>
<accession>A0ABZ1UAX5</accession>
<gene>
    <name evidence="1" type="ORF">OHA16_34130</name>
</gene>
<protein>
    <recommendedName>
        <fullName evidence="3">PilZ domain-containing protein</fullName>
    </recommendedName>
</protein>
<organism evidence="1 2">
    <name type="scientific">Kitasatospora purpeofusca</name>
    <dbReference type="NCBI Taxonomy" id="67352"/>
    <lineage>
        <taxon>Bacteria</taxon>
        <taxon>Bacillati</taxon>
        <taxon>Actinomycetota</taxon>
        <taxon>Actinomycetes</taxon>
        <taxon>Kitasatosporales</taxon>
        <taxon>Streptomycetaceae</taxon>
        <taxon>Kitasatospora</taxon>
    </lineage>
</organism>
<dbReference type="EMBL" id="CP108110">
    <property type="protein sequence ID" value="WUQ87570.1"/>
    <property type="molecule type" value="Genomic_DNA"/>
</dbReference>
<evidence type="ECO:0008006" key="3">
    <source>
        <dbReference type="Google" id="ProtNLM"/>
    </source>
</evidence>
<keyword evidence="2" id="KW-1185">Reference proteome</keyword>
<dbReference type="RefSeq" id="WP_328958128.1">
    <property type="nucleotide sequence ID" value="NZ_CP108110.1"/>
</dbReference>
<proteinExistence type="predicted"/>
<dbReference type="Proteomes" id="UP001432222">
    <property type="component" value="Chromosome"/>
</dbReference>
<name>A0ABZ1UAX5_9ACTN</name>
<evidence type="ECO:0000313" key="2">
    <source>
        <dbReference type="Proteomes" id="UP001432222"/>
    </source>
</evidence>
<evidence type="ECO:0000313" key="1">
    <source>
        <dbReference type="EMBL" id="WUQ87570.1"/>
    </source>
</evidence>
<sequence length="103" mass="11301">MALAKKGSRRIVVDGIEYRWRVRRNHRCCDYHLGTLGYVVEDAARPGTVLVVETGRPAVMEPGTVRAELVLPREVAVGVRAARSNGWTPGTDGSPFKLRLSAT</sequence>